<accession>K0IKA4</accession>
<gene>
    <name evidence="1" type="ordered locus">Ngar_c18290</name>
</gene>
<dbReference type="AlphaFoldDB" id="K0IKA4"/>
<dbReference type="EMBL" id="CP002408">
    <property type="protein sequence ID" value="AFU58762.1"/>
    <property type="molecule type" value="Genomic_DNA"/>
</dbReference>
<sequence length="53" mass="5832">MSVSVDDGTVSIEHEEFLVDVQEDSTVHIEARDIVVDIEDSSVSVETPEKGEE</sequence>
<proteinExistence type="predicted"/>
<evidence type="ECO:0000313" key="1">
    <source>
        <dbReference type="EMBL" id="AFU58762.1"/>
    </source>
</evidence>
<organism evidence="1 2">
    <name type="scientific">Nitrososphaera gargensis (strain Ga9.2)</name>
    <dbReference type="NCBI Taxonomy" id="1237085"/>
    <lineage>
        <taxon>Archaea</taxon>
        <taxon>Nitrososphaerota</taxon>
        <taxon>Nitrososphaeria</taxon>
        <taxon>Nitrososphaerales</taxon>
        <taxon>Nitrososphaeraceae</taxon>
        <taxon>Nitrososphaera</taxon>
    </lineage>
</organism>
<dbReference type="KEGG" id="nga:Ngar_c18290"/>
<dbReference type="BioCyc" id="CNIT1237085:G1324-1827-MONOMER"/>
<protein>
    <submittedName>
        <fullName evidence="1">Uncharacterized protein</fullName>
    </submittedName>
</protein>
<keyword evidence="2" id="KW-1185">Reference proteome</keyword>
<dbReference type="InParanoid" id="K0IKA4"/>
<reference evidence="1 2" key="1">
    <citation type="journal article" date="2012" name="Environ. Microbiol.">
        <title>The genome of the ammonia-oxidizing Candidatus Nitrososphaera gargensis: insights into metabolic versatility and environmental adaptations.</title>
        <authorList>
            <person name="Spang A."/>
            <person name="Poehlein A."/>
            <person name="Offre P."/>
            <person name="Zumbragel S."/>
            <person name="Haider S."/>
            <person name="Rychlik N."/>
            <person name="Nowka B."/>
            <person name="Schmeisser C."/>
            <person name="Lebedeva E.V."/>
            <person name="Rattei T."/>
            <person name="Bohm C."/>
            <person name="Schmid M."/>
            <person name="Galushko A."/>
            <person name="Hatzenpichler R."/>
            <person name="Weinmaier T."/>
            <person name="Daniel R."/>
            <person name="Schleper C."/>
            <person name="Spieck E."/>
            <person name="Streit W."/>
            <person name="Wagner M."/>
        </authorList>
    </citation>
    <scope>NUCLEOTIDE SEQUENCE [LARGE SCALE GENOMIC DNA]</scope>
    <source>
        <strain evidence="2">Ga9.2</strain>
    </source>
</reference>
<dbReference type="HOGENOM" id="CLU_3057248_0_0_2"/>
<dbReference type="Proteomes" id="UP000008037">
    <property type="component" value="Chromosome"/>
</dbReference>
<name>K0IKA4_NITGG</name>
<evidence type="ECO:0000313" key="2">
    <source>
        <dbReference type="Proteomes" id="UP000008037"/>
    </source>
</evidence>